<evidence type="ECO:0000256" key="11">
    <source>
        <dbReference type="SAM" id="Phobius"/>
    </source>
</evidence>
<dbReference type="EC" id="2.7.13.3" evidence="2"/>
<keyword evidence="11" id="KW-0812">Transmembrane</keyword>
<comment type="catalytic activity">
    <reaction evidence="1">
        <text>ATP + protein L-histidine = ADP + protein N-phospho-L-histidine.</text>
        <dbReference type="EC" id="2.7.13.3"/>
    </reaction>
</comment>
<organism evidence="14 15">
    <name type="scientific">Pseudonocardia eucalypti</name>
    <dbReference type="NCBI Taxonomy" id="648755"/>
    <lineage>
        <taxon>Bacteria</taxon>
        <taxon>Bacillati</taxon>
        <taxon>Actinomycetota</taxon>
        <taxon>Actinomycetes</taxon>
        <taxon>Pseudonocardiales</taxon>
        <taxon>Pseudonocardiaceae</taxon>
        <taxon>Pseudonocardia</taxon>
    </lineage>
</organism>
<feature type="domain" description="Histidine kinase/HSP90-like ATPase" evidence="12">
    <location>
        <begin position="286"/>
        <end position="370"/>
    </location>
</feature>
<proteinExistence type="predicted"/>
<evidence type="ECO:0000256" key="10">
    <source>
        <dbReference type="SAM" id="MobiDB-lite"/>
    </source>
</evidence>
<feature type="transmembrane region" description="Helical" evidence="11">
    <location>
        <begin position="37"/>
        <end position="54"/>
    </location>
</feature>
<dbReference type="InterPro" id="IPR036890">
    <property type="entry name" value="HATPase_C_sf"/>
</dbReference>
<keyword evidence="7" id="KW-0067">ATP-binding</keyword>
<keyword evidence="9" id="KW-0175">Coiled coil</keyword>
<dbReference type="InterPro" id="IPR050482">
    <property type="entry name" value="Sensor_HK_TwoCompSys"/>
</dbReference>
<feature type="transmembrane region" description="Helical" evidence="11">
    <location>
        <begin position="81"/>
        <end position="97"/>
    </location>
</feature>
<dbReference type="Gene3D" id="3.30.565.10">
    <property type="entry name" value="Histidine kinase-like ATPase, C-terminal domain"/>
    <property type="match status" value="1"/>
</dbReference>
<evidence type="ECO:0000259" key="12">
    <source>
        <dbReference type="Pfam" id="PF02518"/>
    </source>
</evidence>
<evidence type="ECO:0000256" key="5">
    <source>
        <dbReference type="ARBA" id="ARBA00022741"/>
    </source>
</evidence>
<dbReference type="Gene3D" id="1.20.5.1930">
    <property type="match status" value="1"/>
</dbReference>
<feature type="region of interest" description="Disordered" evidence="10">
    <location>
        <begin position="322"/>
        <end position="341"/>
    </location>
</feature>
<keyword evidence="6" id="KW-0418">Kinase</keyword>
<dbReference type="CDD" id="cd16917">
    <property type="entry name" value="HATPase_UhpB-NarQ-NarX-like"/>
    <property type="match status" value="1"/>
</dbReference>
<evidence type="ECO:0000256" key="3">
    <source>
        <dbReference type="ARBA" id="ARBA00022553"/>
    </source>
</evidence>
<evidence type="ECO:0000259" key="13">
    <source>
        <dbReference type="Pfam" id="PF07730"/>
    </source>
</evidence>
<keyword evidence="8" id="KW-0902">Two-component regulatory system</keyword>
<feature type="domain" description="Signal transduction histidine kinase subgroup 3 dimerisation and phosphoacceptor" evidence="13">
    <location>
        <begin position="173"/>
        <end position="238"/>
    </location>
</feature>
<keyword evidence="3" id="KW-0597">Phosphoprotein</keyword>
<dbReference type="InterPro" id="IPR003594">
    <property type="entry name" value="HATPase_dom"/>
</dbReference>
<feature type="transmembrane region" description="Helical" evidence="11">
    <location>
        <begin position="104"/>
        <end position="122"/>
    </location>
</feature>
<gene>
    <name evidence="14" type="ORF">GCM10023321_25610</name>
</gene>
<dbReference type="EMBL" id="BAABJP010000008">
    <property type="protein sequence ID" value="GAA5154182.1"/>
    <property type="molecule type" value="Genomic_DNA"/>
</dbReference>
<keyword evidence="15" id="KW-1185">Reference proteome</keyword>
<evidence type="ECO:0000256" key="1">
    <source>
        <dbReference type="ARBA" id="ARBA00000085"/>
    </source>
</evidence>
<reference evidence="15" key="1">
    <citation type="journal article" date="2019" name="Int. J. Syst. Evol. Microbiol.">
        <title>The Global Catalogue of Microorganisms (GCM) 10K type strain sequencing project: providing services to taxonomists for standard genome sequencing and annotation.</title>
        <authorList>
            <consortium name="The Broad Institute Genomics Platform"/>
            <consortium name="The Broad Institute Genome Sequencing Center for Infectious Disease"/>
            <person name="Wu L."/>
            <person name="Ma J."/>
        </authorList>
    </citation>
    <scope>NUCLEOTIDE SEQUENCE [LARGE SCALE GENOMIC DNA]</scope>
    <source>
        <strain evidence="15">JCM 18303</strain>
    </source>
</reference>
<dbReference type="Proteomes" id="UP001428817">
    <property type="component" value="Unassembled WGS sequence"/>
</dbReference>
<protein>
    <recommendedName>
        <fullName evidence="2">histidine kinase</fullName>
        <ecNumber evidence="2">2.7.13.3</ecNumber>
    </recommendedName>
</protein>
<feature type="region of interest" description="Disordered" evidence="10">
    <location>
        <begin position="350"/>
        <end position="377"/>
    </location>
</feature>
<keyword evidence="11" id="KW-1133">Transmembrane helix</keyword>
<evidence type="ECO:0000256" key="6">
    <source>
        <dbReference type="ARBA" id="ARBA00022777"/>
    </source>
</evidence>
<sequence>MNRVALDARLLLPALAAGFIQVMGSFGAAGRQPDARPLDALAVVLLLLGPAALPARRRYPVGTLVATVAVLLGYLALGYPYGPVVLSVVVALVNAVVHRRRRAAWLVTVPTYLAMVVLFWLREGRLEPLAVSGLAAWLLVLLTLGELLRGRRERLARERLARAEEARARATEERLRIARDLHDVLAHHVSLINVQAGTALHLLDEQPGLAREALTAIKASSKEVLVELRGMLGVLRRVDEELPLAPTAGLAGLDALAQRMRGTGLPVTVRTEGAARPLPTALDTAAFRIAQEALTNVHRHAGADSASVLLDYSGPDLVLQVDDDGRGARGEPPAGNGIPGMRERAAAFGGRLDAGPRPGGGFRVRARLPIPGEGESS</sequence>
<feature type="transmembrane region" description="Helical" evidence="11">
    <location>
        <begin position="128"/>
        <end position="148"/>
    </location>
</feature>
<evidence type="ECO:0000256" key="8">
    <source>
        <dbReference type="ARBA" id="ARBA00023012"/>
    </source>
</evidence>
<feature type="coiled-coil region" evidence="9">
    <location>
        <begin position="153"/>
        <end position="181"/>
    </location>
</feature>
<accession>A0ABP9Q2B8</accession>
<dbReference type="PANTHER" id="PTHR24421:SF10">
    <property type="entry name" value="NITRATE_NITRITE SENSOR PROTEIN NARQ"/>
    <property type="match status" value="1"/>
</dbReference>
<dbReference type="Pfam" id="PF02518">
    <property type="entry name" value="HATPase_c"/>
    <property type="match status" value="1"/>
</dbReference>
<dbReference type="Pfam" id="PF07730">
    <property type="entry name" value="HisKA_3"/>
    <property type="match status" value="1"/>
</dbReference>
<evidence type="ECO:0000256" key="2">
    <source>
        <dbReference type="ARBA" id="ARBA00012438"/>
    </source>
</evidence>
<dbReference type="PANTHER" id="PTHR24421">
    <property type="entry name" value="NITRATE/NITRITE SENSOR PROTEIN NARX-RELATED"/>
    <property type="match status" value="1"/>
</dbReference>
<evidence type="ECO:0000256" key="4">
    <source>
        <dbReference type="ARBA" id="ARBA00022679"/>
    </source>
</evidence>
<dbReference type="RefSeq" id="WP_221498144.1">
    <property type="nucleotide sequence ID" value="NZ_BAABJP010000008.1"/>
</dbReference>
<keyword evidence="4" id="KW-0808">Transferase</keyword>
<evidence type="ECO:0000313" key="15">
    <source>
        <dbReference type="Proteomes" id="UP001428817"/>
    </source>
</evidence>
<evidence type="ECO:0000256" key="7">
    <source>
        <dbReference type="ARBA" id="ARBA00022840"/>
    </source>
</evidence>
<keyword evidence="11" id="KW-0472">Membrane</keyword>
<evidence type="ECO:0000256" key="9">
    <source>
        <dbReference type="SAM" id="Coils"/>
    </source>
</evidence>
<comment type="caution">
    <text evidence="14">The sequence shown here is derived from an EMBL/GenBank/DDBJ whole genome shotgun (WGS) entry which is preliminary data.</text>
</comment>
<evidence type="ECO:0000313" key="14">
    <source>
        <dbReference type="EMBL" id="GAA5154182.1"/>
    </source>
</evidence>
<name>A0ABP9Q2B8_9PSEU</name>
<dbReference type="InterPro" id="IPR011712">
    <property type="entry name" value="Sig_transdc_His_kin_sub3_dim/P"/>
</dbReference>
<dbReference type="SUPFAM" id="SSF55874">
    <property type="entry name" value="ATPase domain of HSP90 chaperone/DNA topoisomerase II/histidine kinase"/>
    <property type="match status" value="1"/>
</dbReference>
<keyword evidence="5" id="KW-0547">Nucleotide-binding</keyword>